<dbReference type="OrthoDB" id="9797097at2"/>
<dbReference type="Gene3D" id="3.30.450.20">
    <property type="entry name" value="PAS domain"/>
    <property type="match status" value="1"/>
</dbReference>
<dbReference type="InterPro" id="IPR011495">
    <property type="entry name" value="Sig_transdc_His_kin_sub2_dim/P"/>
</dbReference>
<evidence type="ECO:0000256" key="5">
    <source>
        <dbReference type="ARBA" id="ARBA00022741"/>
    </source>
</evidence>
<proteinExistence type="predicted"/>
<dbReference type="SUPFAM" id="SSF63829">
    <property type="entry name" value="Calcium-dependent phosphotriesterase"/>
    <property type="match status" value="3"/>
</dbReference>
<evidence type="ECO:0000256" key="6">
    <source>
        <dbReference type="ARBA" id="ARBA00022777"/>
    </source>
</evidence>
<sequence>MATTFCLPLRMHLYFNLFCFGYCKDKEARYSLIMYVARAVYTLLLLWATTAAFGQQHNIRSWTLEQGLPQSQVMAIEQDSQGYLWLATRAGLSRFNGIDFETYTKDTGLPSHNISTLFEDSRHRLWIGTSDAGLVQFNGASFTQIGEQQGLRAQAIRAIAEGRAKQLWLAAENGVYNLKGDRAAKYAPLPALSYTAIAFAPSGDLWAGTQDSGLYCVSGTKVLHFTAQNSALPHNSITALSVDQDGEVWIGTAQGMARARRTGLSEQHLPGQLDNSYVTSFTHDSYGNLWVGLQRDGLLKYAEGTFTHLTRRNGLRTSRITALATDSEGNVWIGTNGYGLHEYRAPWFLHFFEFGGISEPRVTAVGRDSDGTVWFGTDEGELAQLLPQGPQWRPSVPWPRGATLYSFLPVGKDMWVSSSNGIWRLSDNGAKRYASQQGLPSHDVYKGVADAEGNLYFATAGGVVQLQQDSLHVLPGPSANIRANTIFRDSKGRLWAGTDQGVFLVQQGQLVVPPRLQDVALREVRSITEDKTGTLYFAAFNTGLVMLQPDRVKVFTSAEGLPNEAVKSILADSADNLWIATNRDVLKVKLPLLRQQGKFVYRTYTSLSGFRGLEVCDNALLQHQDGSMLFGTTKGLSQYLPKLDRQNKEYPSLVLMDVMLHSNFTDWKALGQKVDSTTGLPLNLRLPHTQNHLSFNFHGICLSGPEQVKYKYRLLGYDSAWSQETKRSFTTYANLSPGTYTFELLACNNDGFWTPKPLTYTFAIVPPIWRREWFVGVLLLVMAGAVLSVVRLRERSLIKMNSLLELKVDHRTRLLERQNREKEILLQEIHHRVKNNLQIVISMLNLQARHVQDPEAQEVMQALRSRVRSMSLLHERLYRHNDLEQINLEEYFLEICESLYASYGVSMDRVALELDIPYTKVDIDEAITLGLIVNELVSNTLKYAFPKEAPGLLRIELVKHDEVQYTLTVSDNGRGLPDDFFTKQQKGQSFGLKLVQSLSRKLEGNISFYNNHGTKSILYFVLPT</sequence>
<dbReference type="Gene3D" id="2.60.40.10">
    <property type="entry name" value="Immunoglobulins"/>
    <property type="match status" value="1"/>
</dbReference>
<dbReference type="PANTHER" id="PTHR41523">
    <property type="entry name" value="TWO-COMPONENT SYSTEM SENSOR PROTEIN"/>
    <property type="match status" value="1"/>
</dbReference>
<keyword evidence="8" id="KW-0472">Membrane</keyword>
<feature type="transmembrane region" description="Helical" evidence="8">
    <location>
        <begin position="773"/>
        <end position="792"/>
    </location>
</feature>
<dbReference type="EMBL" id="VFRQ01000003">
    <property type="protein sequence ID" value="TPE44846.1"/>
    <property type="molecule type" value="Genomic_DNA"/>
</dbReference>
<dbReference type="Pfam" id="PF02518">
    <property type="entry name" value="HATPase_c"/>
    <property type="match status" value="1"/>
</dbReference>
<dbReference type="EC" id="2.7.13.3" evidence="2"/>
<dbReference type="PROSITE" id="PS50109">
    <property type="entry name" value="HIS_KIN"/>
    <property type="match status" value="1"/>
</dbReference>
<evidence type="ECO:0000256" key="3">
    <source>
        <dbReference type="ARBA" id="ARBA00022553"/>
    </source>
</evidence>
<name>A0A501WGZ8_9BACT</name>
<comment type="caution">
    <text evidence="10">The sequence shown here is derived from an EMBL/GenBank/DDBJ whole genome shotgun (WGS) entry which is preliminary data.</text>
</comment>
<dbReference type="GO" id="GO:0004673">
    <property type="term" value="F:protein histidine kinase activity"/>
    <property type="evidence" value="ECO:0007669"/>
    <property type="project" value="UniProtKB-EC"/>
</dbReference>
<dbReference type="InterPro" id="IPR013783">
    <property type="entry name" value="Ig-like_fold"/>
</dbReference>
<evidence type="ECO:0000313" key="11">
    <source>
        <dbReference type="Proteomes" id="UP000316727"/>
    </source>
</evidence>
<dbReference type="InterPro" id="IPR011123">
    <property type="entry name" value="Y_Y_Y"/>
</dbReference>
<keyword evidence="8" id="KW-0812">Transmembrane</keyword>
<evidence type="ECO:0000256" key="7">
    <source>
        <dbReference type="ARBA" id="ARBA00022840"/>
    </source>
</evidence>
<dbReference type="Pfam" id="PF07568">
    <property type="entry name" value="HisKA_2"/>
    <property type="match status" value="1"/>
</dbReference>
<organism evidence="10 11">
    <name type="scientific">Pontibacter mangrovi</name>
    <dbReference type="NCBI Taxonomy" id="2589816"/>
    <lineage>
        <taxon>Bacteria</taxon>
        <taxon>Pseudomonadati</taxon>
        <taxon>Bacteroidota</taxon>
        <taxon>Cytophagia</taxon>
        <taxon>Cytophagales</taxon>
        <taxon>Hymenobacteraceae</taxon>
        <taxon>Pontibacter</taxon>
    </lineage>
</organism>
<evidence type="ECO:0000256" key="8">
    <source>
        <dbReference type="SAM" id="Phobius"/>
    </source>
</evidence>
<dbReference type="Pfam" id="PF07495">
    <property type="entry name" value="Y_Y_Y"/>
    <property type="match status" value="1"/>
</dbReference>
<keyword evidence="11" id="KW-1185">Reference proteome</keyword>
<protein>
    <recommendedName>
        <fullName evidence="2">histidine kinase</fullName>
        <ecNumber evidence="2">2.7.13.3</ecNumber>
    </recommendedName>
</protein>
<feature type="domain" description="Histidine kinase" evidence="9">
    <location>
        <begin position="828"/>
        <end position="1024"/>
    </location>
</feature>
<evidence type="ECO:0000256" key="4">
    <source>
        <dbReference type="ARBA" id="ARBA00022679"/>
    </source>
</evidence>
<evidence type="ECO:0000313" key="10">
    <source>
        <dbReference type="EMBL" id="TPE44846.1"/>
    </source>
</evidence>
<dbReference type="SUPFAM" id="SSF55874">
    <property type="entry name" value="ATPase domain of HSP90 chaperone/DNA topoisomerase II/histidine kinase"/>
    <property type="match status" value="1"/>
</dbReference>
<dbReference type="InterPro" id="IPR011110">
    <property type="entry name" value="Reg_prop"/>
</dbReference>
<keyword evidence="5" id="KW-0547">Nucleotide-binding</keyword>
<dbReference type="InterPro" id="IPR003594">
    <property type="entry name" value="HATPase_dom"/>
</dbReference>
<dbReference type="AlphaFoldDB" id="A0A501WGZ8"/>
<keyword evidence="6" id="KW-0418">Kinase</keyword>
<feature type="transmembrane region" description="Helical" evidence="8">
    <location>
        <begin position="32"/>
        <end position="53"/>
    </location>
</feature>
<dbReference type="GO" id="GO:0005524">
    <property type="term" value="F:ATP binding"/>
    <property type="evidence" value="ECO:0007669"/>
    <property type="project" value="UniProtKB-KW"/>
</dbReference>
<dbReference type="InterPro" id="IPR015943">
    <property type="entry name" value="WD40/YVTN_repeat-like_dom_sf"/>
</dbReference>
<reference evidence="10 11" key="1">
    <citation type="submission" date="2019-06" db="EMBL/GenBank/DDBJ databases">
        <title>A novel bacterium of genus Pontibacter, isolated from marine sediment.</title>
        <authorList>
            <person name="Huang H."/>
            <person name="Mo K."/>
            <person name="Hu Y."/>
        </authorList>
    </citation>
    <scope>NUCLEOTIDE SEQUENCE [LARGE SCALE GENOMIC DNA]</scope>
    <source>
        <strain evidence="10 11">HB172049</strain>
    </source>
</reference>
<dbReference type="Pfam" id="PF07494">
    <property type="entry name" value="Reg_prop"/>
    <property type="match status" value="7"/>
</dbReference>
<gene>
    <name evidence="10" type="ORF">FJM65_07445</name>
</gene>
<dbReference type="InterPro" id="IPR005467">
    <property type="entry name" value="His_kinase_dom"/>
</dbReference>
<dbReference type="PANTHER" id="PTHR41523:SF8">
    <property type="entry name" value="ETHYLENE RESPONSE SENSOR PROTEIN"/>
    <property type="match status" value="1"/>
</dbReference>
<evidence type="ECO:0000256" key="2">
    <source>
        <dbReference type="ARBA" id="ARBA00012438"/>
    </source>
</evidence>
<accession>A0A501WGZ8</accession>
<keyword evidence="4" id="KW-0808">Transferase</keyword>
<dbReference type="Gene3D" id="2.130.10.10">
    <property type="entry name" value="YVTN repeat-like/Quinoprotein amine dehydrogenase"/>
    <property type="match status" value="3"/>
</dbReference>
<dbReference type="InterPro" id="IPR036890">
    <property type="entry name" value="HATPase_C_sf"/>
</dbReference>
<keyword evidence="3" id="KW-0597">Phosphoprotein</keyword>
<comment type="catalytic activity">
    <reaction evidence="1">
        <text>ATP + protein L-histidine = ADP + protein N-phospho-L-histidine.</text>
        <dbReference type="EC" id="2.7.13.3"/>
    </reaction>
</comment>
<dbReference type="SMART" id="SM00387">
    <property type="entry name" value="HATPase_c"/>
    <property type="match status" value="1"/>
</dbReference>
<dbReference type="Proteomes" id="UP000316727">
    <property type="component" value="Unassembled WGS sequence"/>
</dbReference>
<keyword evidence="7" id="KW-0067">ATP-binding</keyword>
<keyword evidence="8" id="KW-1133">Transmembrane helix</keyword>
<evidence type="ECO:0000256" key="1">
    <source>
        <dbReference type="ARBA" id="ARBA00000085"/>
    </source>
</evidence>
<dbReference type="Gene3D" id="3.30.565.10">
    <property type="entry name" value="Histidine kinase-like ATPase, C-terminal domain"/>
    <property type="match status" value="1"/>
</dbReference>
<evidence type="ECO:0000259" key="9">
    <source>
        <dbReference type="PROSITE" id="PS50109"/>
    </source>
</evidence>